<dbReference type="GeneID" id="19465626"/>
<feature type="signal peptide" evidence="2">
    <location>
        <begin position="1"/>
        <end position="22"/>
    </location>
</feature>
<dbReference type="HOGENOM" id="CLU_079413_0_0_1"/>
<keyword evidence="1" id="KW-1133">Transmembrane helix</keyword>
<evidence type="ECO:0000313" key="4">
    <source>
        <dbReference type="Proteomes" id="UP000016922"/>
    </source>
</evidence>
<dbReference type="Proteomes" id="UP000016922">
    <property type="component" value="Unassembled WGS sequence"/>
</dbReference>
<feature type="transmembrane region" description="Helical" evidence="1">
    <location>
        <begin position="258"/>
        <end position="284"/>
    </location>
</feature>
<dbReference type="EMBL" id="KE145357">
    <property type="protein sequence ID" value="EPE33560.1"/>
    <property type="molecule type" value="Genomic_DNA"/>
</dbReference>
<evidence type="ECO:0000313" key="3">
    <source>
        <dbReference type="EMBL" id="EPE33560.1"/>
    </source>
</evidence>
<sequence>MVFSNTAFTTLVLSSLISTSLSYDTPSQGKVNFNNRINCDGRFDSTELIEVDKCIPVKHDKYQVLQVVSPWPTCADGSDARFATFGYRNRECDAKGDMNPLEDKNDYLNTCTYMALAGSFAFWCDGAVYDKRPGWNGKDHSAPGGVLQWNEKKCNRNTTPKPKYYEADVCIDVKENMGLQLTGTALCKNGSDALVAGFAGKGCDPTSKPLAEPFTRWDDRMKGFCLPTDGINSMTFWCDGFDDIDMQKPKRAKKSSNLGLIIGLSAGIGGFLLIAMGLVVAYSINYHFREWVKKLFGQDDGYIAL</sequence>
<organism evidence="3 4">
    <name type="scientific">Glarea lozoyensis (strain ATCC 20868 / MF5171)</name>
    <dbReference type="NCBI Taxonomy" id="1116229"/>
    <lineage>
        <taxon>Eukaryota</taxon>
        <taxon>Fungi</taxon>
        <taxon>Dikarya</taxon>
        <taxon>Ascomycota</taxon>
        <taxon>Pezizomycotina</taxon>
        <taxon>Leotiomycetes</taxon>
        <taxon>Helotiales</taxon>
        <taxon>Helotiaceae</taxon>
        <taxon>Glarea</taxon>
    </lineage>
</organism>
<proteinExistence type="predicted"/>
<name>S3D6Y6_GLAL2</name>
<dbReference type="RefSeq" id="XP_008078712.1">
    <property type="nucleotide sequence ID" value="XM_008080521.1"/>
</dbReference>
<keyword evidence="2" id="KW-0732">Signal</keyword>
<gene>
    <name evidence="3" type="ORF">GLAREA_06573</name>
</gene>
<keyword evidence="4" id="KW-1185">Reference proteome</keyword>
<dbReference type="OMA" id="DTCISIN"/>
<feature type="chain" id="PRO_5004508092" evidence="2">
    <location>
        <begin position="23"/>
        <end position="305"/>
    </location>
</feature>
<accession>S3D6Y6</accession>
<dbReference type="KEGG" id="glz:GLAREA_06573"/>
<keyword evidence="1" id="KW-0812">Transmembrane</keyword>
<keyword evidence="1" id="KW-0472">Membrane</keyword>
<reference evidence="3 4" key="1">
    <citation type="journal article" date="2013" name="BMC Genomics">
        <title>Genomics-driven discovery of the pneumocandin biosynthetic gene cluster in the fungus Glarea lozoyensis.</title>
        <authorList>
            <person name="Chen L."/>
            <person name="Yue Q."/>
            <person name="Zhang X."/>
            <person name="Xiang M."/>
            <person name="Wang C."/>
            <person name="Li S."/>
            <person name="Che Y."/>
            <person name="Ortiz-Lopez F.J."/>
            <person name="Bills G.F."/>
            <person name="Liu X."/>
            <person name="An Z."/>
        </authorList>
    </citation>
    <scope>NUCLEOTIDE SEQUENCE [LARGE SCALE GENOMIC DNA]</scope>
    <source>
        <strain evidence="4">ATCC 20868 / MF5171</strain>
    </source>
</reference>
<dbReference type="AlphaFoldDB" id="S3D6Y6"/>
<evidence type="ECO:0000256" key="2">
    <source>
        <dbReference type="SAM" id="SignalP"/>
    </source>
</evidence>
<dbReference type="OrthoDB" id="3560651at2759"/>
<evidence type="ECO:0000256" key="1">
    <source>
        <dbReference type="SAM" id="Phobius"/>
    </source>
</evidence>
<protein>
    <submittedName>
        <fullName evidence="3">Uncharacterized protein</fullName>
    </submittedName>
</protein>